<evidence type="ECO:0000313" key="2">
    <source>
        <dbReference type="Proteomes" id="UP001196980"/>
    </source>
</evidence>
<dbReference type="PANTHER" id="PTHR43861">
    <property type="entry name" value="TRANS-ACONITATE 2-METHYLTRANSFERASE-RELATED"/>
    <property type="match status" value="1"/>
</dbReference>
<dbReference type="RefSeq" id="WP_218252479.1">
    <property type="nucleotide sequence ID" value="NZ_JABXWD010000158.1"/>
</dbReference>
<protein>
    <submittedName>
        <fullName evidence="1">Class I SAM-dependent methyltransferase</fullName>
    </submittedName>
</protein>
<keyword evidence="1" id="KW-0489">Methyltransferase</keyword>
<sequence>MHGQVNQTYDKAYYAARAQDNSRIALRFYARIVKSYVSSGRVLDYGCGTGHFIKQFTRGYEPYAYDVSPYALGVVRNISGGIHVCTEPAALQEGFFDLITAIHVLEHIADPSEVLAMFSLLLREGGIVFFVVPNLSGLGHWLRKGTWTGYGDPSHVSLLPSKTWCELTRKAGLRILKTGTDGLWDVPYIKDMPIWIQKLIFYPLPALQVLTGQLFIPHDCGESLVVIAQKRPYA</sequence>
<name>A0ABS6RYX7_9BACT</name>
<proteinExistence type="predicted"/>
<dbReference type="EMBL" id="JABXWD010000158">
    <property type="protein sequence ID" value="MBV6341849.1"/>
    <property type="molecule type" value="Genomic_DNA"/>
</dbReference>
<organism evidence="1 2">
    <name type="scientific">Candidatus Magnetobacterium casense</name>
    <dbReference type="NCBI Taxonomy" id="1455061"/>
    <lineage>
        <taxon>Bacteria</taxon>
        <taxon>Pseudomonadati</taxon>
        <taxon>Nitrospirota</taxon>
        <taxon>Thermodesulfovibrionia</taxon>
        <taxon>Thermodesulfovibrionales</taxon>
        <taxon>Candidatus Magnetobacteriaceae</taxon>
        <taxon>Candidatus Magnetobacterium</taxon>
    </lineage>
</organism>
<dbReference type="Proteomes" id="UP001196980">
    <property type="component" value="Unassembled WGS sequence"/>
</dbReference>
<dbReference type="GO" id="GO:0032259">
    <property type="term" value="P:methylation"/>
    <property type="evidence" value="ECO:0007669"/>
    <property type="project" value="UniProtKB-KW"/>
</dbReference>
<dbReference type="PANTHER" id="PTHR43861:SF6">
    <property type="entry name" value="METHYLTRANSFERASE TYPE 11"/>
    <property type="match status" value="1"/>
</dbReference>
<reference evidence="1 2" key="1">
    <citation type="journal article" date="2020" name="J Geophys Res Biogeosci">
        <title>Magnetotaxis as an Adaptation to Enable Bacterial Shuttling of Microbial Sulfur and Sulfur Cycling Across Aquatic Oxic#Anoxic Interfaces.</title>
        <authorList>
            <person name="Li J."/>
            <person name="Liu P."/>
            <person name="Wang J."/>
            <person name="Roberts A.P."/>
            <person name="Pan Y."/>
        </authorList>
    </citation>
    <scope>NUCLEOTIDE SEQUENCE [LARGE SCALE GENOMIC DNA]</scope>
    <source>
        <strain evidence="1 2">MYR-1_YQ</strain>
    </source>
</reference>
<dbReference type="InterPro" id="IPR029063">
    <property type="entry name" value="SAM-dependent_MTases_sf"/>
</dbReference>
<accession>A0ABS6RYX7</accession>
<keyword evidence="1" id="KW-0808">Transferase</keyword>
<evidence type="ECO:0000313" key="1">
    <source>
        <dbReference type="EMBL" id="MBV6341849.1"/>
    </source>
</evidence>
<dbReference type="SUPFAM" id="SSF53335">
    <property type="entry name" value="S-adenosyl-L-methionine-dependent methyltransferases"/>
    <property type="match status" value="1"/>
</dbReference>
<keyword evidence="2" id="KW-1185">Reference proteome</keyword>
<comment type="caution">
    <text evidence="1">The sequence shown here is derived from an EMBL/GenBank/DDBJ whole genome shotgun (WGS) entry which is preliminary data.</text>
</comment>
<dbReference type="Pfam" id="PF13489">
    <property type="entry name" value="Methyltransf_23"/>
    <property type="match status" value="1"/>
</dbReference>
<dbReference type="Gene3D" id="3.40.50.150">
    <property type="entry name" value="Vaccinia Virus protein VP39"/>
    <property type="match status" value="1"/>
</dbReference>
<dbReference type="GO" id="GO:0008168">
    <property type="term" value="F:methyltransferase activity"/>
    <property type="evidence" value="ECO:0007669"/>
    <property type="project" value="UniProtKB-KW"/>
</dbReference>
<dbReference type="CDD" id="cd02440">
    <property type="entry name" value="AdoMet_MTases"/>
    <property type="match status" value="1"/>
</dbReference>
<gene>
    <name evidence="1" type="ORF">HWQ67_09655</name>
</gene>